<evidence type="ECO:0000313" key="8">
    <source>
        <dbReference type="Proteomes" id="UP000620327"/>
    </source>
</evidence>
<dbReference type="AlphaFoldDB" id="A0A923S8G0"/>
<gene>
    <name evidence="7" type="ORF">H8Z83_15910</name>
</gene>
<dbReference type="PANTHER" id="PTHR39178:SF1">
    <property type="entry name" value="RIBOSOMAL-PROCESSING CYSTEINE PROTEASE PRP"/>
    <property type="match status" value="1"/>
</dbReference>
<organism evidence="7 8">
    <name type="scientific">Dysosmobacter segnis</name>
    <dbReference type="NCBI Taxonomy" id="2763042"/>
    <lineage>
        <taxon>Bacteria</taxon>
        <taxon>Bacillati</taxon>
        <taxon>Bacillota</taxon>
        <taxon>Clostridia</taxon>
        <taxon>Eubacteriales</taxon>
        <taxon>Oscillospiraceae</taxon>
        <taxon>Dysosmobacter</taxon>
    </lineage>
</organism>
<sequence>MTTITFRSQGSRITGFDVQGHSGYAEAGADIVCAAITSAVRLVETTVNDVLGLAASVKVRESDASISLRLPGSLGQTAESTCQALLTGMMVYFAQLHDEYPKHIEVLEDE</sequence>
<dbReference type="Proteomes" id="UP000620327">
    <property type="component" value="Unassembled WGS sequence"/>
</dbReference>
<dbReference type="GO" id="GO:0006508">
    <property type="term" value="P:proteolysis"/>
    <property type="evidence" value="ECO:0007669"/>
    <property type="project" value="UniProtKB-KW"/>
</dbReference>
<evidence type="ECO:0000256" key="5">
    <source>
        <dbReference type="ARBA" id="ARBA00044503"/>
    </source>
</evidence>
<proteinExistence type="inferred from homology"/>
<keyword evidence="3" id="KW-0378">Hydrolase</keyword>
<evidence type="ECO:0000256" key="4">
    <source>
        <dbReference type="ARBA" id="ARBA00022807"/>
    </source>
</evidence>
<accession>A0A923S8G0</accession>
<comment type="similarity">
    <text evidence="5">Belongs to the Prp family.</text>
</comment>
<keyword evidence="4" id="KW-0788">Thiol protease</keyword>
<name>A0A923S8G0_9FIRM</name>
<dbReference type="InterPro" id="IPR007422">
    <property type="entry name" value="Peptidase_Prp"/>
</dbReference>
<protein>
    <recommendedName>
        <fullName evidence="6">Ribosomal processing cysteine protease Prp</fullName>
    </recommendedName>
</protein>
<reference evidence="7" key="1">
    <citation type="submission" date="2020-08" db="EMBL/GenBank/DDBJ databases">
        <title>Genome public.</title>
        <authorList>
            <person name="Liu C."/>
            <person name="Sun Q."/>
        </authorList>
    </citation>
    <scope>NUCLEOTIDE SEQUENCE</scope>
    <source>
        <strain evidence="7">BX15</strain>
    </source>
</reference>
<dbReference type="PANTHER" id="PTHR39178">
    <property type="entry name" value="HYPOTHETICAL RIBOSOME-ASSOCIATED PROTEIN"/>
    <property type="match status" value="1"/>
</dbReference>
<evidence type="ECO:0000256" key="2">
    <source>
        <dbReference type="ARBA" id="ARBA00022670"/>
    </source>
</evidence>
<dbReference type="RefSeq" id="WP_187015976.1">
    <property type="nucleotide sequence ID" value="NZ_JACOQI010000022.1"/>
</dbReference>
<dbReference type="GO" id="GO:0042254">
    <property type="term" value="P:ribosome biogenesis"/>
    <property type="evidence" value="ECO:0007669"/>
    <property type="project" value="UniProtKB-KW"/>
</dbReference>
<keyword evidence="1" id="KW-0690">Ribosome biogenesis</keyword>
<dbReference type="CDD" id="cd16332">
    <property type="entry name" value="Prp-like"/>
    <property type="match status" value="1"/>
</dbReference>
<dbReference type="Pfam" id="PF04327">
    <property type="entry name" value="Peptidase_Prp"/>
    <property type="match status" value="1"/>
</dbReference>
<dbReference type="SUPFAM" id="SSF118010">
    <property type="entry name" value="TM1457-like"/>
    <property type="match status" value="1"/>
</dbReference>
<keyword evidence="2 7" id="KW-0645">Protease</keyword>
<dbReference type="EMBL" id="JACOQI010000022">
    <property type="protein sequence ID" value="MBC5771784.1"/>
    <property type="molecule type" value="Genomic_DNA"/>
</dbReference>
<dbReference type="Gene3D" id="3.30.70.1490">
    <property type="entry name" value="Cysteine protease Prp"/>
    <property type="match status" value="1"/>
</dbReference>
<dbReference type="InterPro" id="IPR036764">
    <property type="entry name" value="Peptidase_Prp_sf"/>
</dbReference>
<evidence type="ECO:0000256" key="6">
    <source>
        <dbReference type="ARBA" id="ARBA00044538"/>
    </source>
</evidence>
<comment type="caution">
    <text evidence="7">The sequence shown here is derived from an EMBL/GenBank/DDBJ whole genome shotgun (WGS) entry which is preliminary data.</text>
</comment>
<keyword evidence="8" id="KW-1185">Reference proteome</keyword>
<evidence type="ECO:0000256" key="1">
    <source>
        <dbReference type="ARBA" id="ARBA00022517"/>
    </source>
</evidence>
<evidence type="ECO:0000256" key="3">
    <source>
        <dbReference type="ARBA" id="ARBA00022801"/>
    </source>
</evidence>
<dbReference type="GO" id="GO:0008234">
    <property type="term" value="F:cysteine-type peptidase activity"/>
    <property type="evidence" value="ECO:0007669"/>
    <property type="project" value="UniProtKB-KW"/>
</dbReference>
<evidence type="ECO:0000313" key="7">
    <source>
        <dbReference type="EMBL" id="MBC5771784.1"/>
    </source>
</evidence>